<dbReference type="EMBL" id="KI912112">
    <property type="protein sequence ID" value="ETS81502.1"/>
    <property type="molecule type" value="Genomic_DNA"/>
</dbReference>
<feature type="transmembrane region" description="Helical" evidence="5">
    <location>
        <begin position="127"/>
        <end position="148"/>
    </location>
</feature>
<evidence type="ECO:0000256" key="5">
    <source>
        <dbReference type="SAM" id="Phobius"/>
    </source>
</evidence>
<evidence type="ECO:0000256" key="2">
    <source>
        <dbReference type="ARBA" id="ARBA00022692"/>
    </source>
</evidence>
<feature type="transmembrane region" description="Helical" evidence="5">
    <location>
        <begin position="342"/>
        <end position="363"/>
    </location>
</feature>
<keyword evidence="8" id="KW-1185">Reference proteome</keyword>
<evidence type="ECO:0000256" key="4">
    <source>
        <dbReference type="ARBA" id="ARBA00023136"/>
    </source>
</evidence>
<protein>
    <recommendedName>
        <fullName evidence="6">Major facilitator superfamily (MFS) profile domain-containing protein</fullName>
    </recommendedName>
</protein>
<comment type="subcellular location">
    <subcellularLocation>
        <location evidence="1">Membrane</location>
        <topology evidence="1">Multi-pass membrane protein</topology>
    </subcellularLocation>
</comment>
<evidence type="ECO:0000259" key="6">
    <source>
        <dbReference type="PROSITE" id="PS50850"/>
    </source>
</evidence>
<feature type="transmembrane region" description="Helical" evidence="5">
    <location>
        <begin position="66"/>
        <end position="82"/>
    </location>
</feature>
<keyword evidence="2 5" id="KW-0812">Transmembrane</keyword>
<dbReference type="InterPro" id="IPR011701">
    <property type="entry name" value="MFS"/>
</dbReference>
<dbReference type="AlphaFoldDB" id="W3X7X7"/>
<dbReference type="KEGG" id="pfy:PFICI_06504"/>
<dbReference type="InterPro" id="IPR036259">
    <property type="entry name" value="MFS_trans_sf"/>
</dbReference>
<dbReference type="GO" id="GO:0022857">
    <property type="term" value="F:transmembrane transporter activity"/>
    <property type="evidence" value="ECO:0007669"/>
    <property type="project" value="InterPro"/>
</dbReference>
<dbReference type="OrthoDB" id="5215911at2759"/>
<dbReference type="GO" id="GO:0005886">
    <property type="term" value="C:plasma membrane"/>
    <property type="evidence" value="ECO:0007669"/>
    <property type="project" value="TreeGrafter"/>
</dbReference>
<dbReference type="eggNOG" id="KOG0255">
    <property type="taxonomic scope" value="Eukaryota"/>
</dbReference>
<feature type="transmembrane region" description="Helical" evidence="5">
    <location>
        <begin position="39"/>
        <end position="59"/>
    </location>
</feature>
<dbReference type="PANTHER" id="PTHR23502:SF50">
    <property type="entry name" value="TRANSPORTER, PUTATIVE (AFU_ORTHOLOGUE AFUA_5G00430)-RELATED"/>
    <property type="match status" value="1"/>
</dbReference>
<dbReference type="HOGENOM" id="CLU_008455_13_3_1"/>
<feature type="transmembrane region" description="Helical" evidence="5">
    <location>
        <begin position="369"/>
        <end position="393"/>
    </location>
</feature>
<dbReference type="PROSITE" id="PS50850">
    <property type="entry name" value="MFS"/>
    <property type="match status" value="1"/>
</dbReference>
<dbReference type="PANTHER" id="PTHR23502">
    <property type="entry name" value="MAJOR FACILITATOR SUPERFAMILY"/>
    <property type="match status" value="1"/>
</dbReference>
<feature type="transmembrane region" description="Helical" evidence="5">
    <location>
        <begin position="435"/>
        <end position="457"/>
    </location>
</feature>
<feature type="domain" description="Major facilitator superfamily (MFS) profile" evidence="6">
    <location>
        <begin position="1"/>
        <end position="459"/>
    </location>
</feature>
<sequence>MAFIFGLTIVAFGMLMVQTVFWAQMEEELGLTVTELTNAQSAQLAGLAVGCLLFIPFSVKYGRRPAYIISTAALTASAWWSARISTFWELIVSMLLCGLAGAINETLCQMTIADLFFVHQRGLANTIYFVGVTFGSFLCPLAAGVQATVYGWRWSYYTFSICLTILFLAFCVLYEETKYVPTHVGTPHVLSAAPGSENDLEDTKKGKDGEGVGIHRAQSHVSRLGTYKVNSYRQRMRMVTRTDESLWKLFILPFPAMTLPHMIYTSLQFALGVAALVVLSSLTSIVFSMPPYNFDASGVGYMTLGPVIGNIFGSIYAGPFSDWFVVRCAKRNGGLFEPEMRLYPLCVSTVAYAGGLAMFGVTADRGMHWIYPSIGGALFAFGFGSTGAIAFTLLIDTYRDLTAEVFVGVAFFRNAVSIGIASAVVPWWTSMGMSNMFIMLGMLSFGICLLYVPLVIWGKQIRSRLQVHYENLIAKKGVI</sequence>
<dbReference type="Gene3D" id="1.20.1250.20">
    <property type="entry name" value="MFS general substrate transporter like domains"/>
    <property type="match status" value="1"/>
</dbReference>
<evidence type="ECO:0000256" key="3">
    <source>
        <dbReference type="ARBA" id="ARBA00022989"/>
    </source>
</evidence>
<dbReference type="OMA" id="LFFVHHR"/>
<proteinExistence type="predicted"/>
<feature type="transmembrane region" description="Helical" evidence="5">
    <location>
        <begin position="299"/>
        <end position="321"/>
    </location>
</feature>
<evidence type="ECO:0000256" key="1">
    <source>
        <dbReference type="ARBA" id="ARBA00004141"/>
    </source>
</evidence>
<evidence type="ECO:0000313" key="8">
    <source>
        <dbReference type="Proteomes" id="UP000030651"/>
    </source>
</evidence>
<dbReference type="InParanoid" id="W3X7X7"/>
<feature type="transmembrane region" description="Helical" evidence="5">
    <location>
        <begin position="267"/>
        <end position="287"/>
    </location>
</feature>
<feature type="transmembrane region" description="Helical" evidence="5">
    <location>
        <begin position="88"/>
        <end position="107"/>
    </location>
</feature>
<dbReference type="Proteomes" id="UP000030651">
    <property type="component" value="Unassembled WGS sequence"/>
</dbReference>
<keyword evidence="4 5" id="KW-0472">Membrane</keyword>
<dbReference type="SUPFAM" id="SSF103473">
    <property type="entry name" value="MFS general substrate transporter"/>
    <property type="match status" value="1"/>
</dbReference>
<accession>W3X7X7</accession>
<dbReference type="Pfam" id="PF07690">
    <property type="entry name" value="MFS_1"/>
    <property type="match status" value="1"/>
</dbReference>
<dbReference type="InterPro" id="IPR020846">
    <property type="entry name" value="MFS_dom"/>
</dbReference>
<keyword evidence="3 5" id="KW-1133">Transmembrane helix</keyword>
<dbReference type="RefSeq" id="XP_007833276.1">
    <property type="nucleotide sequence ID" value="XM_007835085.1"/>
</dbReference>
<evidence type="ECO:0000313" key="7">
    <source>
        <dbReference type="EMBL" id="ETS81502.1"/>
    </source>
</evidence>
<gene>
    <name evidence="7" type="ORF">PFICI_06504</name>
</gene>
<organism evidence="7 8">
    <name type="scientific">Pestalotiopsis fici (strain W106-1 / CGMCC3.15140)</name>
    <dbReference type="NCBI Taxonomy" id="1229662"/>
    <lineage>
        <taxon>Eukaryota</taxon>
        <taxon>Fungi</taxon>
        <taxon>Dikarya</taxon>
        <taxon>Ascomycota</taxon>
        <taxon>Pezizomycotina</taxon>
        <taxon>Sordariomycetes</taxon>
        <taxon>Xylariomycetidae</taxon>
        <taxon>Amphisphaeriales</taxon>
        <taxon>Sporocadaceae</taxon>
        <taxon>Pestalotiopsis</taxon>
    </lineage>
</organism>
<dbReference type="GeneID" id="19271517"/>
<reference evidence="8" key="1">
    <citation type="journal article" date="2015" name="BMC Genomics">
        <title>Genomic and transcriptomic analysis of the endophytic fungus Pestalotiopsis fici reveals its lifestyle and high potential for synthesis of natural products.</title>
        <authorList>
            <person name="Wang X."/>
            <person name="Zhang X."/>
            <person name="Liu L."/>
            <person name="Xiang M."/>
            <person name="Wang W."/>
            <person name="Sun X."/>
            <person name="Che Y."/>
            <person name="Guo L."/>
            <person name="Liu G."/>
            <person name="Guo L."/>
            <person name="Wang C."/>
            <person name="Yin W.B."/>
            <person name="Stadler M."/>
            <person name="Zhang X."/>
            <person name="Liu X."/>
        </authorList>
    </citation>
    <scope>NUCLEOTIDE SEQUENCE [LARGE SCALE GENOMIC DNA]</scope>
    <source>
        <strain evidence="8">W106-1 / CGMCC3.15140</strain>
    </source>
</reference>
<feature type="transmembrane region" description="Helical" evidence="5">
    <location>
        <begin position="154"/>
        <end position="174"/>
    </location>
</feature>
<feature type="transmembrane region" description="Helical" evidence="5">
    <location>
        <begin position="405"/>
        <end position="429"/>
    </location>
</feature>
<name>W3X7X7_PESFW</name>